<organism evidence="1 2">
    <name type="scientific">Ixodes persulcatus</name>
    <name type="common">Taiga tick</name>
    <dbReference type="NCBI Taxonomy" id="34615"/>
    <lineage>
        <taxon>Eukaryota</taxon>
        <taxon>Metazoa</taxon>
        <taxon>Ecdysozoa</taxon>
        <taxon>Arthropoda</taxon>
        <taxon>Chelicerata</taxon>
        <taxon>Arachnida</taxon>
        <taxon>Acari</taxon>
        <taxon>Parasitiformes</taxon>
        <taxon>Ixodida</taxon>
        <taxon>Ixodoidea</taxon>
        <taxon>Ixodidae</taxon>
        <taxon>Ixodinae</taxon>
        <taxon>Ixodes</taxon>
    </lineage>
</organism>
<accession>A0AC60P9P6</accession>
<protein>
    <submittedName>
        <fullName evidence="1">Uncharacterized protein</fullName>
    </submittedName>
</protein>
<evidence type="ECO:0000313" key="1">
    <source>
        <dbReference type="EMBL" id="KAG0416106.1"/>
    </source>
</evidence>
<proteinExistence type="predicted"/>
<evidence type="ECO:0000313" key="2">
    <source>
        <dbReference type="Proteomes" id="UP000805193"/>
    </source>
</evidence>
<sequence length="165" mass="18101">MEAAQAGAPDAANTAPSINPEQRQRNERTRRNNSNSSSETIIQSKAIEEGLTVVFVPADTETLITSLSSVKLSKALEDSCPEGIHERKKAGEIQAYSKSNCLGFHVAKSALEYDKHFPEMESTRAGSNAAKEPTGHLPLKLRALPPEHPRWCPQELNIVEETRIV</sequence>
<name>A0AC60P9P6_IXOPE</name>
<reference evidence="1 2" key="1">
    <citation type="journal article" date="2020" name="Cell">
        <title>Large-Scale Comparative Analyses of Tick Genomes Elucidate Their Genetic Diversity and Vector Capacities.</title>
        <authorList>
            <consortium name="Tick Genome and Microbiome Consortium (TIGMIC)"/>
            <person name="Jia N."/>
            <person name="Wang J."/>
            <person name="Shi W."/>
            <person name="Du L."/>
            <person name="Sun Y."/>
            <person name="Zhan W."/>
            <person name="Jiang J.F."/>
            <person name="Wang Q."/>
            <person name="Zhang B."/>
            <person name="Ji P."/>
            <person name="Bell-Sakyi L."/>
            <person name="Cui X.M."/>
            <person name="Yuan T.T."/>
            <person name="Jiang B.G."/>
            <person name="Yang W.F."/>
            <person name="Lam T.T."/>
            <person name="Chang Q.C."/>
            <person name="Ding S.J."/>
            <person name="Wang X.J."/>
            <person name="Zhu J.G."/>
            <person name="Ruan X.D."/>
            <person name="Zhao L."/>
            <person name="Wei J.T."/>
            <person name="Ye R.Z."/>
            <person name="Que T.C."/>
            <person name="Du C.H."/>
            <person name="Zhou Y.H."/>
            <person name="Cheng J.X."/>
            <person name="Dai P.F."/>
            <person name="Guo W.B."/>
            <person name="Han X.H."/>
            <person name="Huang E.J."/>
            <person name="Li L.F."/>
            <person name="Wei W."/>
            <person name="Gao Y.C."/>
            <person name="Liu J.Z."/>
            <person name="Shao H.Z."/>
            <person name="Wang X."/>
            <person name="Wang C.C."/>
            <person name="Yang T.C."/>
            <person name="Huo Q.B."/>
            <person name="Li W."/>
            <person name="Chen H.Y."/>
            <person name="Chen S.E."/>
            <person name="Zhou L.G."/>
            <person name="Ni X.B."/>
            <person name="Tian J.H."/>
            <person name="Sheng Y."/>
            <person name="Liu T."/>
            <person name="Pan Y.S."/>
            <person name="Xia L.Y."/>
            <person name="Li J."/>
            <person name="Zhao F."/>
            <person name="Cao W.C."/>
        </authorList>
    </citation>
    <scope>NUCLEOTIDE SEQUENCE [LARGE SCALE GENOMIC DNA]</scope>
    <source>
        <strain evidence="1">Iper-2018</strain>
    </source>
</reference>
<dbReference type="Proteomes" id="UP000805193">
    <property type="component" value="Unassembled WGS sequence"/>
</dbReference>
<dbReference type="EMBL" id="JABSTQ010010989">
    <property type="protein sequence ID" value="KAG0416106.1"/>
    <property type="molecule type" value="Genomic_DNA"/>
</dbReference>
<gene>
    <name evidence="1" type="ORF">HPB47_006712</name>
</gene>
<keyword evidence="2" id="KW-1185">Reference proteome</keyword>
<comment type="caution">
    <text evidence="1">The sequence shown here is derived from an EMBL/GenBank/DDBJ whole genome shotgun (WGS) entry which is preliminary data.</text>
</comment>